<feature type="region of interest" description="Disordered" evidence="2">
    <location>
        <begin position="217"/>
        <end position="257"/>
    </location>
</feature>
<evidence type="ECO:0000256" key="1">
    <source>
        <dbReference type="SAM" id="Coils"/>
    </source>
</evidence>
<dbReference type="InterPro" id="IPR038817">
    <property type="entry name" value="CCDC192"/>
</dbReference>
<dbReference type="Proteomes" id="UP001230051">
    <property type="component" value="Unassembled WGS sequence"/>
</dbReference>
<dbReference type="PANTHER" id="PTHR38580:SF1">
    <property type="entry name" value="COILED-COIL DOMAIN-CONTAINING PROTEIN 192"/>
    <property type="match status" value="1"/>
</dbReference>
<evidence type="ECO:0000313" key="3">
    <source>
        <dbReference type="EMBL" id="KAK1174475.1"/>
    </source>
</evidence>
<sequence length="330" mass="36679">MGNGASSRVRPEFKNVANAASLKRESIVSNIISQTPRSNKDMLAKARLTDMDISAQKTGLEEQLKILKNERSSMDVFEGSVNDSDKYVQQLEAEVKESQKHITILKQRNKRKVKKLQTELVQAKQEAALVAIEMKEKIRSIEERHSTRGKERSCHVQSELSSDEKNRLCLILELSSQVSQQQSAINRLEAALEQKDVKLKELEAAHAILVHAAECNKVSSSRQPGSGPSSEHRRTRLLESNSSVDAMLSAEDKPPSGEIMEHNSALGQKLMQGSALKLSENLGLEKMQSSEGMMKSHRTGSSTSTESGVSMTVCETEPQEDTNYELRQTF</sequence>
<protein>
    <submittedName>
        <fullName evidence="3">Coiled-coil domain-containing protein 192</fullName>
    </submittedName>
</protein>
<dbReference type="AlphaFoldDB" id="A0AAD8LS48"/>
<keyword evidence="1" id="KW-0175">Coiled coil</keyword>
<reference evidence="3" key="1">
    <citation type="submission" date="2022-02" db="EMBL/GenBank/DDBJ databases">
        <title>Atlantic sturgeon de novo genome assembly.</title>
        <authorList>
            <person name="Stock M."/>
            <person name="Klopp C."/>
            <person name="Guiguen Y."/>
            <person name="Cabau C."/>
            <person name="Parinello H."/>
            <person name="Santidrian Yebra-Pimentel E."/>
            <person name="Kuhl H."/>
            <person name="Dirks R.P."/>
            <person name="Guessner J."/>
            <person name="Wuertz S."/>
            <person name="Du K."/>
            <person name="Schartl M."/>
        </authorList>
    </citation>
    <scope>NUCLEOTIDE SEQUENCE</scope>
    <source>
        <strain evidence="3">STURGEONOMICS-FGT-2020</strain>
        <tissue evidence="3">Whole blood</tissue>
    </source>
</reference>
<dbReference type="EMBL" id="JAGXEW010000002">
    <property type="protein sequence ID" value="KAK1174475.1"/>
    <property type="molecule type" value="Genomic_DNA"/>
</dbReference>
<feature type="region of interest" description="Disordered" evidence="2">
    <location>
        <begin position="288"/>
        <end position="330"/>
    </location>
</feature>
<feature type="coiled-coil region" evidence="1">
    <location>
        <begin position="171"/>
        <end position="205"/>
    </location>
</feature>
<evidence type="ECO:0000313" key="4">
    <source>
        <dbReference type="Proteomes" id="UP001230051"/>
    </source>
</evidence>
<organism evidence="3 4">
    <name type="scientific">Acipenser oxyrinchus oxyrinchus</name>
    <dbReference type="NCBI Taxonomy" id="40147"/>
    <lineage>
        <taxon>Eukaryota</taxon>
        <taxon>Metazoa</taxon>
        <taxon>Chordata</taxon>
        <taxon>Craniata</taxon>
        <taxon>Vertebrata</taxon>
        <taxon>Euteleostomi</taxon>
        <taxon>Actinopterygii</taxon>
        <taxon>Chondrostei</taxon>
        <taxon>Acipenseriformes</taxon>
        <taxon>Acipenseridae</taxon>
        <taxon>Acipenser</taxon>
    </lineage>
</organism>
<feature type="coiled-coil region" evidence="1">
    <location>
        <begin position="88"/>
        <end position="133"/>
    </location>
</feature>
<name>A0AAD8LS48_ACIOX</name>
<evidence type="ECO:0000256" key="2">
    <source>
        <dbReference type="SAM" id="MobiDB-lite"/>
    </source>
</evidence>
<keyword evidence="4" id="KW-1185">Reference proteome</keyword>
<dbReference type="PANTHER" id="PTHR38580">
    <property type="entry name" value="COILED-COIL DOMAIN-CONTAINING PROTEIN 192"/>
    <property type="match status" value="1"/>
</dbReference>
<feature type="compositionally biased region" description="Low complexity" evidence="2">
    <location>
        <begin position="219"/>
        <end position="229"/>
    </location>
</feature>
<gene>
    <name evidence="3" type="primary">CCDC192</name>
    <name evidence="3" type="ORF">AOXY_G1975</name>
</gene>
<proteinExistence type="predicted"/>
<comment type="caution">
    <text evidence="3">The sequence shown here is derived from an EMBL/GenBank/DDBJ whole genome shotgun (WGS) entry which is preliminary data.</text>
</comment>
<feature type="compositionally biased region" description="Low complexity" evidence="2">
    <location>
        <begin position="299"/>
        <end position="313"/>
    </location>
</feature>
<accession>A0AAD8LS48</accession>